<evidence type="ECO:0000256" key="1">
    <source>
        <dbReference type="SAM" id="MobiDB-lite"/>
    </source>
</evidence>
<dbReference type="InterPro" id="IPR056924">
    <property type="entry name" value="SH3_Tf2-1"/>
</dbReference>
<proteinExistence type="predicted"/>
<dbReference type="EMBL" id="BKCJ010001802">
    <property type="protein sequence ID" value="GEU44128.1"/>
    <property type="molecule type" value="Genomic_DNA"/>
</dbReference>
<sequence>MGLLIMSASAPRRRCVPVPTHTLQVKEKPSKKVLKEDPKEEPVEELEEESKEASESESGSNSWPLDYTAPTEGSDLDLDSNVRSEAKAEELEDTCDRYEFLACKPRDFDGKGGTIVFTRWIDKMESVMDISGCVNNQRVRNELGAFQGIACGRVLPQTDNKRAKMGKGIVAASPTMNEYVGSHPRCAKCYAYHPEGGPCRLCYNCQKPSHITRDFRSPVKQVAPVNAIRMGDSLFTIDLIPFGHGSFDVITGMDWLSRHKENIVFHKKVVRMPLASGKILRVQGEQTEESLKSMKSTKPDEQKLDDISIVRDFPEVAEQEEAFQTLKDNLCNALILKLLDGPDDFVVYCDVSNQGFGCVLMQRGKSGVKDKILSAQGEASKVENALAEMLRGVDQQMEKNKDGARDRQKSYDDNRRKPLEYEVGDQVLLKMSPWKGAVRFGKKGKLAPRYVGPFEIIERIDPVAYRLRLPQELSSVHDTFHVSNLKKCLADANLRVPFKEIKVNKNLCFVEEPVEVMDRKVKRLKRSRIPIVKVRWNSK</sequence>
<feature type="compositionally biased region" description="Basic and acidic residues" evidence="1">
    <location>
        <begin position="24"/>
        <end position="41"/>
    </location>
</feature>
<dbReference type="SUPFAM" id="SSF56672">
    <property type="entry name" value="DNA/RNA polymerases"/>
    <property type="match status" value="1"/>
</dbReference>
<evidence type="ECO:0000259" key="2">
    <source>
        <dbReference type="Pfam" id="PF17919"/>
    </source>
</evidence>
<accession>A0A6L2K3Z4</accession>
<feature type="compositionally biased region" description="Basic and acidic residues" evidence="1">
    <location>
        <begin position="396"/>
        <end position="416"/>
    </location>
</feature>
<evidence type="ECO:0000313" key="4">
    <source>
        <dbReference type="EMBL" id="GEU44128.1"/>
    </source>
</evidence>
<dbReference type="GO" id="GO:0003964">
    <property type="term" value="F:RNA-directed DNA polymerase activity"/>
    <property type="evidence" value="ECO:0007669"/>
    <property type="project" value="UniProtKB-KW"/>
</dbReference>
<keyword evidence="4" id="KW-0695">RNA-directed DNA polymerase</keyword>
<feature type="domain" description="Reverse transcriptase/retrotransposon-derived protein RNase H-like" evidence="2">
    <location>
        <begin position="318"/>
        <end position="368"/>
    </location>
</feature>
<gene>
    <name evidence="4" type="ORF">Tci_016106</name>
</gene>
<evidence type="ECO:0000259" key="3">
    <source>
        <dbReference type="Pfam" id="PF24626"/>
    </source>
</evidence>
<dbReference type="InterPro" id="IPR041577">
    <property type="entry name" value="RT_RNaseH_2"/>
</dbReference>
<dbReference type="PANTHER" id="PTHR46148">
    <property type="entry name" value="CHROMO DOMAIN-CONTAINING PROTEIN"/>
    <property type="match status" value="1"/>
</dbReference>
<feature type="region of interest" description="Disordered" evidence="1">
    <location>
        <begin position="1"/>
        <end position="79"/>
    </location>
</feature>
<comment type="caution">
    <text evidence="4">The sequence shown here is derived from an EMBL/GenBank/DDBJ whole genome shotgun (WGS) entry which is preliminary data.</text>
</comment>
<dbReference type="Pfam" id="PF08284">
    <property type="entry name" value="RVP_2"/>
    <property type="match status" value="1"/>
</dbReference>
<feature type="region of interest" description="Disordered" evidence="1">
    <location>
        <begin position="394"/>
        <end position="416"/>
    </location>
</feature>
<name>A0A6L2K3Z4_TANCI</name>
<dbReference type="AlphaFoldDB" id="A0A6L2K3Z4"/>
<organism evidence="4">
    <name type="scientific">Tanacetum cinerariifolium</name>
    <name type="common">Dalmatian daisy</name>
    <name type="synonym">Chrysanthemum cinerariifolium</name>
    <dbReference type="NCBI Taxonomy" id="118510"/>
    <lineage>
        <taxon>Eukaryota</taxon>
        <taxon>Viridiplantae</taxon>
        <taxon>Streptophyta</taxon>
        <taxon>Embryophyta</taxon>
        <taxon>Tracheophyta</taxon>
        <taxon>Spermatophyta</taxon>
        <taxon>Magnoliopsida</taxon>
        <taxon>eudicotyledons</taxon>
        <taxon>Gunneridae</taxon>
        <taxon>Pentapetalae</taxon>
        <taxon>asterids</taxon>
        <taxon>campanulids</taxon>
        <taxon>Asterales</taxon>
        <taxon>Asteraceae</taxon>
        <taxon>Asteroideae</taxon>
        <taxon>Anthemideae</taxon>
        <taxon>Anthemidinae</taxon>
        <taxon>Tanacetum</taxon>
    </lineage>
</organism>
<dbReference type="InterPro" id="IPR043502">
    <property type="entry name" value="DNA/RNA_pol_sf"/>
</dbReference>
<dbReference type="Pfam" id="PF24626">
    <property type="entry name" value="SH3_Tf2-1"/>
    <property type="match status" value="1"/>
</dbReference>
<feature type="domain" description="Tf2-1-like SH3-like" evidence="3">
    <location>
        <begin position="424"/>
        <end position="488"/>
    </location>
</feature>
<dbReference type="Pfam" id="PF17919">
    <property type="entry name" value="RT_RNaseH_2"/>
    <property type="match status" value="1"/>
</dbReference>
<keyword evidence="4" id="KW-0548">Nucleotidyltransferase</keyword>
<dbReference type="PANTHER" id="PTHR46148:SF59">
    <property type="entry name" value="NUCLEOTIDYLTRANSFERASE, RIBONUCLEASE H"/>
    <property type="match status" value="1"/>
</dbReference>
<reference evidence="4" key="1">
    <citation type="journal article" date="2019" name="Sci. Rep.">
        <title>Draft genome of Tanacetum cinerariifolium, the natural source of mosquito coil.</title>
        <authorList>
            <person name="Yamashiro T."/>
            <person name="Shiraishi A."/>
            <person name="Satake H."/>
            <person name="Nakayama K."/>
        </authorList>
    </citation>
    <scope>NUCLEOTIDE SEQUENCE</scope>
</reference>
<protein>
    <submittedName>
        <fullName evidence="4">Putative reverse transcriptase domain-containing protein</fullName>
    </submittedName>
</protein>
<keyword evidence="4" id="KW-0808">Transferase</keyword>